<gene>
    <name evidence="2" type="ORF">VICG_01850</name>
</gene>
<dbReference type="HOGENOM" id="CLU_1251531_0_0_1"/>
<protein>
    <submittedName>
        <fullName evidence="2">Uncharacterized protein</fullName>
    </submittedName>
</protein>
<proteinExistence type="predicted"/>
<dbReference type="Proteomes" id="UP000011082">
    <property type="component" value="Unassembled WGS sequence"/>
</dbReference>
<feature type="transmembrane region" description="Helical" evidence="1">
    <location>
        <begin position="37"/>
        <end position="55"/>
    </location>
</feature>
<reference evidence="3" key="1">
    <citation type="submission" date="2011-05" db="EMBL/GenBank/DDBJ databases">
        <title>The genome sequence of Vittaforma corneae strain ATCC 50505.</title>
        <authorList>
            <consortium name="The Broad Institute Genome Sequencing Platform"/>
            <person name="Cuomo C."/>
            <person name="Didier E."/>
            <person name="Bowers L."/>
            <person name="Young S.K."/>
            <person name="Zeng Q."/>
            <person name="Gargeya S."/>
            <person name="Fitzgerald M."/>
            <person name="Haas B."/>
            <person name="Abouelleil A."/>
            <person name="Alvarado L."/>
            <person name="Arachchi H.M."/>
            <person name="Berlin A."/>
            <person name="Chapman S.B."/>
            <person name="Gearin G."/>
            <person name="Goldberg J."/>
            <person name="Griggs A."/>
            <person name="Gujja S."/>
            <person name="Hansen M."/>
            <person name="Heiman D."/>
            <person name="Howarth C."/>
            <person name="Larimer J."/>
            <person name="Lui A."/>
            <person name="MacDonald P.J.P."/>
            <person name="McCowen C."/>
            <person name="Montmayeur A."/>
            <person name="Murphy C."/>
            <person name="Neiman D."/>
            <person name="Pearson M."/>
            <person name="Priest M."/>
            <person name="Roberts A."/>
            <person name="Saif S."/>
            <person name="Shea T."/>
            <person name="Sisk P."/>
            <person name="Stolte C."/>
            <person name="Sykes S."/>
            <person name="Wortman J."/>
            <person name="Nusbaum C."/>
            <person name="Birren B."/>
        </authorList>
    </citation>
    <scope>NUCLEOTIDE SEQUENCE [LARGE SCALE GENOMIC DNA]</scope>
    <source>
        <strain evidence="3">ATCC 50505</strain>
    </source>
</reference>
<evidence type="ECO:0000313" key="3">
    <source>
        <dbReference type="Proteomes" id="UP000011082"/>
    </source>
</evidence>
<keyword evidence="3" id="KW-1185">Reference proteome</keyword>
<dbReference type="AlphaFoldDB" id="L2GJY3"/>
<name>L2GJY3_VITCO</name>
<evidence type="ECO:0000313" key="2">
    <source>
        <dbReference type="EMBL" id="ELA41151.1"/>
    </source>
</evidence>
<evidence type="ECO:0000256" key="1">
    <source>
        <dbReference type="SAM" id="Phobius"/>
    </source>
</evidence>
<accession>L2GJY3</accession>
<organism evidence="2 3">
    <name type="scientific">Vittaforma corneae (strain ATCC 50505)</name>
    <name type="common">Microsporidian parasite</name>
    <name type="synonym">Nosema corneum</name>
    <dbReference type="NCBI Taxonomy" id="993615"/>
    <lineage>
        <taxon>Eukaryota</taxon>
        <taxon>Fungi</taxon>
        <taxon>Fungi incertae sedis</taxon>
        <taxon>Microsporidia</taxon>
        <taxon>Nosematidae</taxon>
        <taxon>Vittaforma</taxon>
    </lineage>
</organism>
<dbReference type="EMBL" id="JH370149">
    <property type="protein sequence ID" value="ELA41151.1"/>
    <property type="molecule type" value="Genomic_DNA"/>
</dbReference>
<keyword evidence="1" id="KW-0812">Transmembrane</keyword>
<dbReference type="InParanoid" id="L2GJY3"/>
<dbReference type="GeneID" id="19882560"/>
<dbReference type="VEuPathDB" id="MicrosporidiaDB:VICG_01850"/>
<feature type="transmembrane region" description="Helical" evidence="1">
    <location>
        <begin position="101"/>
        <end position="120"/>
    </location>
</feature>
<keyword evidence="1" id="KW-0472">Membrane</keyword>
<dbReference type="RefSeq" id="XP_007605295.1">
    <property type="nucleotide sequence ID" value="XM_007605233.1"/>
</dbReference>
<feature type="transmembrane region" description="Helical" evidence="1">
    <location>
        <begin position="61"/>
        <end position="81"/>
    </location>
</feature>
<sequence>MYCFCFIVFKPTSPIPSFPLCSFFGNSHFTLMAEYRTFFIGLELILNALFPTLLLSNDLWILVPYACSILFPASVLLYIYFKKRLYFKKYLCRAYVPSLKLIVFTQSINFIILFTMYYFIILVPGIFSFNALWAVSHLMISAGIYFLLLFQKERNRAVIAYTRHQYKLGIIARDIGGENGLKKGQPVEIIEEIPGGYVVKDSSKHDYQVKTEDIESIIDVV</sequence>
<feature type="transmembrane region" description="Helical" evidence="1">
    <location>
        <begin position="126"/>
        <end position="150"/>
    </location>
</feature>
<keyword evidence="1" id="KW-1133">Transmembrane helix</keyword>